<dbReference type="EMBL" id="FP929044">
    <property type="protein sequence ID" value="CBK95701.1"/>
    <property type="molecule type" value="Genomic_DNA"/>
</dbReference>
<gene>
    <name evidence="1" type="ORF">EUS_03900</name>
</gene>
<accession>D4JRI2</accession>
<evidence type="ECO:0000313" key="1">
    <source>
        <dbReference type="EMBL" id="CBK95701.1"/>
    </source>
</evidence>
<reference evidence="1 2" key="2">
    <citation type="submission" date="2010-03" db="EMBL/GenBank/DDBJ databases">
        <authorList>
            <person name="Pajon A."/>
        </authorList>
    </citation>
    <scope>NUCLEOTIDE SEQUENCE [LARGE SCALE GENOMIC DNA]</scope>
    <source>
        <strain evidence="1 2">70/3</strain>
    </source>
</reference>
<reference evidence="1 2" key="1">
    <citation type="submission" date="2010-03" db="EMBL/GenBank/DDBJ databases">
        <title>The genome sequence of Eubacterium siraeum 70/3.</title>
        <authorList>
            <consortium name="metaHIT consortium -- http://www.metahit.eu/"/>
            <person name="Pajon A."/>
            <person name="Turner K."/>
            <person name="Parkhill J."/>
            <person name="Duncan S."/>
            <person name="Flint H."/>
        </authorList>
    </citation>
    <scope>NUCLEOTIDE SEQUENCE [LARGE SCALE GENOMIC DNA]</scope>
    <source>
        <strain evidence="1 2">70/3</strain>
    </source>
</reference>
<dbReference type="AlphaFoldDB" id="D4JRI2"/>
<protein>
    <submittedName>
        <fullName evidence="1">Uncharacterized protein</fullName>
    </submittedName>
</protein>
<organism evidence="1 2">
    <name type="scientific">[Eubacterium] siraeum 70/3</name>
    <dbReference type="NCBI Taxonomy" id="657319"/>
    <lineage>
        <taxon>Bacteria</taxon>
        <taxon>Bacillati</taxon>
        <taxon>Bacillota</taxon>
        <taxon>Clostridia</taxon>
        <taxon>Eubacteriales</taxon>
        <taxon>Oscillospiraceae</taxon>
        <taxon>Oscillospiraceae incertae sedis</taxon>
    </lineage>
</organism>
<dbReference type="PATRIC" id="fig|657319.3.peg.451"/>
<dbReference type="HOGENOM" id="CLU_100572_0_0_9"/>
<sequence length="178" mass="20206">MKNKERKILMKLSSAEGAKLLKKLKSEYDALKSKESISSTFLASVGENPESVRPKYDYKESKAELDSLALKIRKLKHAINLFNTTTVIPGYDITIDEMLVFLPQLSAKKQKLSEMASRLPKAREEQEYGRASNIIDYRYVNYDIDEVTKDLLAVTDELSDAQLALDLINHSATFEVEL</sequence>
<name>D4JRI2_9FIRM</name>
<evidence type="ECO:0000313" key="2">
    <source>
        <dbReference type="Proteomes" id="UP000008803"/>
    </source>
</evidence>
<dbReference type="Gene3D" id="6.10.320.10">
    <property type="match status" value="1"/>
</dbReference>
<dbReference type="Proteomes" id="UP000008803">
    <property type="component" value="Chromosome"/>
</dbReference>
<proteinExistence type="predicted"/>
<dbReference type="BioCyc" id="ESIR657319:G136K-326-MONOMER"/>
<dbReference type="KEGG" id="esu:EUS_03900"/>